<evidence type="ECO:0000313" key="1">
    <source>
        <dbReference type="EMBL" id="MBW0487960.1"/>
    </source>
</evidence>
<evidence type="ECO:0000313" key="2">
    <source>
        <dbReference type="Proteomes" id="UP000765509"/>
    </source>
</evidence>
<dbReference type="Proteomes" id="UP000765509">
    <property type="component" value="Unassembled WGS sequence"/>
</dbReference>
<name>A0A9Q3H3F7_9BASI</name>
<protein>
    <submittedName>
        <fullName evidence="1">Uncharacterized protein</fullName>
    </submittedName>
</protein>
<dbReference type="EMBL" id="AVOT02009372">
    <property type="protein sequence ID" value="MBW0487960.1"/>
    <property type="molecule type" value="Genomic_DNA"/>
</dbReference>
<sequence length="145" mass="16200">MVLWLAKKEDTYPVKARVLRELNEAVNSSLSLIHKPIQPEKIAANISPMPETIVPFPKKSWPKPLPINNIEVTKEDAIKKIKQLARDRAPQDVLIFTDGSDIPGKGKGAAAVATLSGLPDDFTPEEKKRLRVKHYPKKFNKALNT</sequence>
<keyword evidence="2" id="KW-1185">Reference proteome</keyword>
<proteinExistence type="predicted"/>
<gene>
    <name evidence="1" type="ORF">O181_027675</name>
</gene>
<reference evidence="1" key="1">
    <citation type="submission" date="2021-03" db="EMBL/GenBank/DDBJ databases">
        <title>Draft genome sequence of rust myrtle Austropuccinia psidii MF-1, a brazilian biotype.</title>
        <authorList>
            <person name="Quecine M.C."/>
            <person name="Pachon D.M.R."/>
            <person name="Bonatelli M.L."/>
            <person name="Correr F.H."/>
            <person name="Franceschini L.M."/>
            <person name="Leite T.F."/>
            <person name="Margarido G.R.A."/>
            <person name="Almeida C.A."/>
            <person name="Ferrarezi J.A."/>
            <person name="Labate C.A."/>
        </authorList>
    </citation>
    <scope>NUCLEOTIDE SEQUENCE</scope>
    <source>
        <strain evidence="1">MF-1</strain>
    </source>
</reference>
<comment type="caution">
    <text evidence="1">The sequence shown here is derived from an EMBL/GenBank/DDBJ whole genome shotgun (WGS) entry which is preliminary data.</text>
</comment>
<accession>A0A9Q3H3F7</accession>
<organism evidence="1 2">
    <name type="scientific">Austropuccinia psidii MF-1</name>
    <dbReference type="NCBI Taxonomy" id="1389203"/>
    <lineage>
        <taxon>Eukaryota</taxon>
        <taxon>Fungi</taxon>
        <taxon>Dikarya</taxon>
        <taxon>Basidiomycota</taxon>
        <taxon>Pucciniomycotina</taxon>
        <taxon>Pucciniomycetes</taxon>
        <taxon>Pucciniales</taxon>
        <taxon>Sphaerophragmiaceae</taxon>
        <taxon>Austropuccinia</taxon>
    </lineage>
</organism>
<dbReference type="AlphaFoldDB" id="A0A9Q3H3F7"/>
<dbReference type="OrthoDB" id="2507389at2759"/>